<feature type="domain" description="Acyl-CoA dehydrogenase/oxidase N-terminal" evidence="9">
    <location>
        <begin position="6"/>
        <end position="120"/>
    </location>
</feature>
<keyword evidence="5 6" id="KW-0560">Oxidoreductase</keyword>
<evidence type="ECO:0000313" key="12">
    <source>
        <dbReference type="Proteomes" id="UP000274097"/>
    </source>
</evidence>
<dbReference type="Proteomes" id="UP000278036">
    <property type="component" value="Unassembled WGS sequence"/>
</dbReference>
<evidence type="ECO:0000256" key="5">
    <source>
        <dbReference type="ARBA" id="ARBA00023002"/>
    </source>
</evidence>
<dbReference type="SUPFAM" id="SSF47203">
    <property type="entry name" value="Acyl-CoA dehydrogenase C-terminal domain-like"/>
    <property type="match status" value="1"/>
</dbReference>
<evidence type="ECO:0000313" key="11">
    <source>
        <dbReference type="EMBL" id="RMI17369.1"/>
    </source>
</evidence>
<keyword evidence="12" id="KW-1185">Reference proteome</keyword>
<comment type="caution">
    <text evidence="10">The sequence shown here is derived from an EMBL/GenBank/DDBJ whole genome shotgun (WGS) entry which is preliminary data.</text>
</comment>
<dbReference type="FunCoup" id="A0A3A9JZS4">
    <property type="interactions" value="538"/>
</dbReference>
<dbReference type="GO" id="GO:0003995">
    <property type="term" value="F:acyl-CoA dehydrogenase activity"/>
    <property type="evidence" value="ECO:0007669"/>
    <property type="project" value="InterPro"/>
</dbReference>
<dbReference type="InterPro" id="IPR009075">
    <property type="entry name" value="AcylCo_DH/oxidase_C"/>
</dbReference>
<dbReference type="RefSeq" id="WP_120637896.1">
    <property type="nucleotide sequence ID" value="NZ_RAQU01000038.1"/>
</dbReference>
<sequence>MDFRLSDEQRMLVETARKVGERFGPDYWRELDARKAYPAKAWQAICEAGLCGIALPEEHGGSGLGMLEMALAIEALTAAGAGATLAQMFMLNPIFGGVSIARCGTEAQQRALLPGLVGGEVTFCMALTEPDAGTNSLEIRSFARRDGEGWRLSGRKVWITAVPQARKMLVVARTRRIEEVTRKTEGISLFLIDVEREGLSHTPIDKLGTNTLPSSSIFFDDVHIRPDELLGEEHQGWPGLLEVLNTERIVTTAGLIGTVDLALRLAVDYGADRKVFGGRPIGSYQGIQFPLAQAHAISECARLMNYKAATLCDLGQPYGAEANRAKLLAAQAAALATERAMQTMGGMGYAKEFHAERLWRDARLFRFAPVSEEMVLNFIAQHDLGMPRSY</sequence>
<dbReference type="Gene3D" id="2.40.110.10">
    <property type="entry name" value="Butyryl-CoA Dehydrogenase, subunit A, domain 2"/>
    <property type="match status" value="1"/>
</dbReference>
<dbReference type="SUPFAM" id="SSF56645">
    <property type="entry name" value="Acyl-CoA dehydrogenase NM domain-like"/>
    <property type="match status" value="1"/>
</dbReference>
<evidence type="ECO:0000256" key="6">
    <source>
        <dbReference type="RuleBase" id="RU362125"/>
    </source>
</evidence>
<accession>A0A3A9JZS4</accession>
<dbReference type="GO" id="GO:0050660">
    <property type="term" value="F:flavin adenine dinucleotide binding"/>
    <property type="evidence" value="ECO:0007669"/>
    <property type="project" value="InterPro"/>
</dbReference>
<dbReference type="AlphaFoldDB" id="A0A3A9JZS4"/>
<dbReference type="Gene3D" id="1.10.540.10">
    <property type="entry name" value="Acyl-CoA dehydrogenase/oxidase, N-terminal domain"/>
    <property type="match status" value="1"/>
</dbReference>
<dbReference type="PIRSF" id="PIRSF016578">
    <property type="entry name" value="HsaA"/>
    <property type="match status" value="1"/>
</dbReference>
<name>A0A3A9JZS4_9PROT</name>
<keyword evidence="3 6" id="KW-0285">Flavoprotein</keyword>
<evidence type="ECO:0000256" key="3">
    <source>
        <dbReference type="ARBA" id="ARBA00022630"/>
    </source>
</evidence>
<evidence type="ECO:0000313" key="13">
    <source>
        <dbReference type="Proteomes" id="UP000278036"/>
    </source>
</evidence>
<organism evidence="10 13">
    <name type="scientific">Teichococcus wenyumeiae</name>
    <dbReference type="NCBI Taxonomy" id="2478470"/>
    <lineage>
        <taxon>Bacteria</taxon>
        <taxon>Pseudomonadati</taxon>
        <taxon>Pseudomonadota</taxon>
        <taxon>Alphaproteobacteria</taxon>
        <taxon>Acetobacterales</taxon>
        <taxon>Roseomonadaceae</taxon>
        <taxon>Roseomonas</taxon>
    </lineage>
</organism>
<dbReference type="PROSITE" id="PS00073">
    <property type="entry name" value="ACYL_COA_DH_2"/>
    <property type="match status" value="1"/>
</dbReference>
<comment type="similarity">
    <text evidence="2 6">Belongs to the acyl-CoA dehydrogenase family.</text>
</comment>
<evidence type="ECO:0000256" key="1">
    <source>
        <dbReference type="ARBA" id="ARBA00001974"/>
    </source>
</evidence>
<evidence type="ECO:0000313" key="10">
    <source>
        <dbReference type="EMBL" id="RKK04599.1"/>
    </source>
</evidence>
<evidence type="ECO:0000259" key="9">
    <source>
        <dbReference type="Pfam" id="PF02771"/>
    </source>
</evidence>
<dbReference type="InterPro" id="IPR046373">
    <property type="entry name" value="Acyl-CoA_Oxase/DH_mid-dom_sf"/>
</dbReference>
<dbReference type="EMBL" id="RFLX01000031">
    <property type="protein sequence ID" value="RMI17369.1"/>
    <property type="molecule type" value="Genomic_DNA"/>
</dbReference>
<dbReference type="Proteomes" id="UP000274097">
    <property type="component" value="Unassembled WGS sequence"/>
</dbReference>
<evidence type="ECO:0000259" key="8">
    <source>
        <dbReference type="Pfam" id="PF02770"/>
    </source>
</evidence>
<dbReference type="Gene3D" id="1.20.140.10">
    <property type="entry name" value="Butyryl-CoA Dehydrogenase, subunit A, domain 3"/>
    <property type="match status" value="1"/>
</dbReference>
<feature type="domain" description="Acyl-CoA oxidase/dehydrogenase middle" evidence="8">
    <location>
        <begin position="124"/>
        <end position="222"/>
    </location>
</feature>
<dbReference type="Pfam" id="PF02771">
    <property type="entry name" value="Acyl-CoA_dh_N"/>
    <property type="match status" value="1"/>
</dbReference>
<proteinExistence type="inferred from homology"/>
<evidence type="ECO:0000256" key="4">
    <source>
        <dbReference type="ARBA" id="ARBA00022827"/>
    </source>
</evidence>
<evidence type="ECO:0000259" key="7">
    <source>
        <dbReference type="Pfam" id="PF00441"/>
    </source>
</evidence>
<dbReference type="InterPro" id="IPR037069">
    <property type="entry name" value="AcylCoA_DH/ox_N_sf"/>
</dbReference>
<evidence type="ECO:0000256" key="2">
    <source>
        <dbReference type="ARBA" id="ARBA00009347"/>
    </source>
</evidence>
<dbReference type="InterPro" id="IPR036250">
    <property type="entry name" value="AcylCo_DH-like_C"/>
</dbReference>
<dbReference type="PANTHER" id="PTHR43884:SF20">
    <property type="entry name" value="ACYL-COA DEHYDROGENASE FADE28"/>
    <property type="match status" value="1"/>
</dbReference>
<dbReference type="CDD" id="cd00567">
    <property type="entry name" value="ACAD"/>
    <property type="match status" value="1"/>
</dbReference>
<reference evidence="10 13" key="1">
    <citation type="submission" date="2018-09" db="EMBL/GenBank/DDBJ databases">
        <title>Roseomonas sp. nov., isolated from feces of Tibetan antelopes in the Qinghai-Tibet plateau, China.</title>
        <authorList>
            <person name="Tian Z."/>
        </authorList>
    </citation>
    <scope>NUCLEOTIDE SEQUENCE [LARGE SCALE GENOMIC DNA]</scope>
    <source>
        <strain evidence="11 12">Z23</strain>
        <strain evidence="10 13">Z24</strain>
    </source>
</reference>
<dbReference type="EMBL" id="RAQU01000038">
    <property type="protein sequence ID" value="RKK04599.1"/>
    <property type="molecule type" value="Genomic_DNA"/>
</dbReference>
<dbReference type="Pfam" id="PF02770">
    <property type="entry name" value="Acyl-CoA_dh_M"/>
    <property type="match status" value="1"/>
</dbReference>
<dbReference type="InterPro" id="IPR009100">
    <property type="entry name" value="AcylCoA_DH/oxidase_NM_dom_sf"/>
</dbReference>
<protein>
    <submittedName>
        <fullName evidence="10">Acyl-CoA dehydrogenase</fullName>
    </submittedName>
</protein>
<dbReference type="InterPro" id="IPR013786">
    <property type="entry name" value="AcylCoA_DH/ox_N"/>
</dbReference>
<dbReference type="OrthoDB" id="5510711at2"/>
<dbReference type="InterPro" id="IPR006091">
    <property type="entry name" value="Acyl-CoA_Oxase/DH_mid-dom"/>
</dbReference>
<gene>
    <name evidence="10" type="ORF">D6Z83_08490</name>
    <name evidence="11" type="ORF">EBE87_22980</name>
</gene>
<dbReference type="InParanoid" id="A0A3A9JZS4"/>
<dbReference type="Pfam" id="PF00441">
    <property type="entry name" value="Acyl-CoA_dh_1"/>
    <property type="match status" value="1"/>
</dbReference>
<feature type="domain" description="Acyl-CoA dehydrogenase/oxidase C-terminal" evidence="7">
    <location>
        <begin position="235"/>
        <end position="382"/>
    </location>
</feature>
<dbReference type="PANTHER" id="PTHR43884">
    <property type="entry name" value="ACYL-COA DEHYDROGENASE"/>
    <property type="match status" value="1"/>
</dbReference>
<dbReference type="InterPro" id="IPR006089">
    <property type="entry name" value="Acyl-CoA_DH_CS"/>
</dbReference>
<keyword evidence="4 6" id="KW-0274">FAD</keyword>
<comment type="cofactor">
    <cofactor evidence="1 6">
        <name>FAD</name>
        <dbReference type="ChEBI" id="CHEBI:57692"/>
    </cofactor>
</comment>